<accession>A0A5Q2U9E8</accession>
<dbReference type="RefSeq" id="YP_009997780.1">
    <property type="nucleotide sequence ID" value="NC_052977.1"/>
</dbReference>
<name>A0A5Q2U9E8_9CAUD</name>
<protein>
    <submittedName>
        <fullName evidence="1">Uncharacterized protein</fullName>
    </submittedName>
</protein>
<dbReference type="KEGG" id="vg:62680298"/>
<keyword evidence="2" id="KW-1185">Reference proteome</keyword>
<organism evidence="1 2">
    <name type="scientific">Bacteriophage Phobos</name>
    <dbReference type="NCBI Taxonomy" id="2662138"/>
    <lineage>
        <taxon>Viruses</taxon>
        <taxon>Duplodnaviria</taxon>
        <taxon>Heunggongvirae</taxon>
        <taxon>Uroviricota</taxon>
        <taxon>Caudoviricetes</taxon>
        <taxon>Casjensviridae</taxon>
        <taxon>Phobosvirus</taxon>
        <taxon>Phobosvirus phobos</taxon>
    </lineage>
</organism>
<proteinExistence type="predicted"/>
<sequence>MKPLRLRLQEAVTAVLESVPQTYGDTDTLAGHVFRGRAIFGDDDPLPMVCILEDVDEKLQTPTPVGGKSTKFPWTLLVQGFVEDDRLNPSDPAQVLMALVRQRLMQEVVKAQGSGPNRPPVSAAGQGPFGFGNVITEVRMSPGVVRPADEVNGKSYFWFKLTLEIVENGLDPFS</sequence>
<dbReference type="GeneID" id="62680298"/>
<dbReference type="Proteomes" id="UP000383418">
    <property type="component" value="Segment"/>
</dbReference>
<dbReference type="EMBL" id="MN478374">
    <property type="protein sequence ID" value="QGH44997.1"/>
    <property type="molecule type" value="Genomic_DNA"/>
</dbReference>
<evidence type="ECO:0000313" key="1">
    <source>
        <dbReference type="EMBL" id="QGH44997.1"/>
    </source>
</evidence>
<evidence type="ECO:0000313" key="2">
    <source>
        <dbReference type="Proteomes" id="UP000383418"/>
    </source>
</evidence>
<reference evidence="1 2" key="1">
    <citation type="submission" date="2019-09" db="EMBL/GenBank/DDBJ databases">
        <title>Phages that infect the bacterial plant pathogen.</title>
        <authorList>
            <person name="Lightbourn L."/>
            <person name="Amarillas L."/>
            <person name="Estrada M."/>
            <person name="Leon R."/>
            <person name="Figueroa L."/>
        </authorList>
    </citation>
    <scope>NUCLEOTIDE SEQUENCE [LARGE SCALE GENOMIC DNA]</scope>
</reference>